<accession>A0AAW1LRS7</accession>
<dbReference type="EMBL" id="JASPKY010000114">
    <property type="protein sequence ID" value="KAK9736408.1"/>
    <property type="molecule type" value="Genomic_DNA"/>
</dbReference>
<gene>
    <name evidence="1" type="ORF">QE152_g12507</name>
</gene>
<proteinExistence type="predicted"/>
<dbReference type="PANTHER" id="PTHR13333:SF5">
    <property type="entry name" value="M-AAA PROTEASE-INTERACTING PROTEIN 1, MITOCHONDRIAL"/>
    <property type="match status" value="1"/>
</dbReference>
<organism evidence="1 2">
    <name type="scientific">Popillia japonica</name>
    <name type="common">Japanese beetle</name>
    <dbReference type="NCBI Taxonomy" id="7064"/>
    <lineage>
        <taxon>Eukaryota</taxon>
        <taxon>Metazoa</taxon>
        <taxon>Ecdysozoa</taxon>
        <taxon>Arthropoda</taxon>
        <taxon>Hexapoda</taxon>
        <taxon>Insecta</taxon>
        <taxon>Pterygota</taxon>
        <taxon>Neoptera</taxon>
        <taxon>Endopterygota</taxon>
        <taxon>Coleoptera</taxon>
        <taxon>Polyphaga</taxon>
        <taxon>Scarabaeiformia</taxon>
        <taxon>Scarabaeidae</taxon>
        <taxon>Rutelinae</taxon>
        <taxon>Popillia</taxon>
    </lineage>
</organism>
<name>A0AAW1LRS7_POPJA</name>
<dbReference type="GO" id="GO:0032979">
    <property type="term" value="P:protein insertion into mitochondrial inner membrane from matrix"/>
    <property type="evidence" value="ECO:0007669"/>
    <property type="project" value="TreeGrafter"/>
</dbReference>
<reference evidence="1 2" key="1">
    <citation type="journal article" date="2024" name="BMC Genomics">
        <title>De novo assembly and annotation of Popillia japonica's genome with initial clues to its potential as an invasive pest.</title>
        <authorList>
            <person name="Cucini C."/>
            <person name="Boschi S."/>
            <person name="Funari R."/>
            <person name="Cardaioli E."/>
            <person name="Iannotti N."/>
            <person name="Marturano G."/>
            <person name="Paoli F."/>
            <person name="Bruttini M."/>
            <person name="Carapelli A."/>
            <person name="Frati F."/>
            <person name="Nardi F."/>
        </authorList>
    </citation>
    <scope>NUCLEOTIDE SEQUENCE [LARGE SCALE GENOMIC DNA]</scope>
    <source>
        <strain evidence="1">DMR45628</strain>
    </source>
</reference>
<evidence type="ECO:0000313" key="2">
    <source>
        <dbReference type="Proteomes" id="UP001458880"/>
    </source>
</evidence>
<evidence type="ECO:0000313" key="1">
    <source>
        <dbReference type="EMBL" id="KAK9736408.1"/>
    </source>
</evidence>
<sequence>MWDPDFSEGAFIYGSTHAICKITDIISRNKPNELKNLVEVRAEKKLTHEMRVILTDQQKKAIRLTPDDIKLLVPLKVLFNTDKNQKRCTILLKTLAMKWCEIGSSLKLVLIVLETEFKRDYSKGTSSEWIISLFNVLQCSLINDSSTRSTK</sequence>
<dbReference type="AlphaFoldDB" id="A0AAW1LRS7"/>
<dbReference type="PANTHER" id="PTHR13333">
    <property type="entry name" value="M-AAA PROTEASE-INTERACTING PROTEIN 1, MITOCHONDRIAL"/>
    <property type="match status" value="1"/>
</dbReference>
<comment type="caution">
    <text evidence="1">The sequence shown here is derived from an EMBL/GenBank/DDBJ whole genome shotgun (WGS) entry which is preliminary data.</text>
</comment>
<dbReference type="GO" id="GO:0005743">
    <property type="term" value="C:mitochondrial inner membrane"/>
    <property type="evidence" value="ECO:0007669"/>
    <property type="project" value="TreeGrafter"/>
</dbReference>
<protein>
    <submittedName>
        <fullName evidence="1">Uncharacterized protein</fullName>
    </submittedName>
</protein>
<dbReference type="Proteomes" id="UP001458880">
    <property type="component" value="Unassembled WGS sequence"/>
</dbReference>
<dbReference type="GO" id="GO:0043022">
    <property type="term" value="F:ribosome binding"/>
    <property type="evidence" value="ECO:0007669"/>
    <property type="project" value="TreeGrafter"/>
</dbReference>
<keyword evidence="2" id="KW-1185">Reference proteome</keyword>